<feature type="transmembrane region" description="Helical" evidence="13">
    <location>
        <begin position="428"/>
        <end position="448"/>
    </location>
</feature>
<dbReference type="Pfam" id="PF01554">
    <property type="entry name" value="MatE"/>
    <property type="match status" value="2"/>
</dbReference>
<dbReference type="GO" id="GO:0006811">
    <property type="term" value="P:monoatomic ion transport"/>
    <property type="evidence" value="ECO:0007669"/>
    <property type="project" value="UniProtKB-KW"/>
</dbReference>
<evidence type="ECO:0000256" key="4">
    <source>
        <dbReference type="ARBA" id="ARBA00020268"/>
    </source>
</evidence>
<comment type="subcellular location">
    <subcellularLocation>
        <location evidence="2">Cell membrane</location>
        <topology evidence="2">Multi-pass membrane protein</topology>
    </subcellularLocation>
</comment>
<protein>
    <recommendedName>
        <fullName evidence="4">Probable multidrug resistance protein NorM</fullName>
    </recommendedName>
    <alternativeName>
        <fullName evidence="12">Multidrug-efflux transporter</fullName>
    </alternativeName>
</protein>
<feature type="transmembrane region" description="Helical" evidence="13">
    <location>
        <begin position="99"/>
        <end position="123"/>
    </location>
</feature>
<proteinExistence type="inferred from homology"/>
<keyword evidence="10" id="KW-0406">Ion transport</keyword>
<keyword evidence="8 13" id="KW-0812">Transmembrane</keyword>
<feature type="transmembrane region" description="Helical" evidence="13">
    <location>
        <begin position="168"/>
        <end position="188"/>
    </location>
</feature>
<evidence type="ECO:0000256" key="6">
    <source>
        <dbReference type="ARBA" id="ARBA00022449"/>
    </source>
</evidence>
<evidence type="ECO:0000256" key="1">
    <source>
        <dbReference type="ARBA" id="ARBA00003408"/>
    </source>
</evidence>
<feature type="transmembrane region" description="Helical" evidence="13">
    <location>
        <begin position="21"/>
        <end position="38"/>
    </location>
</feature>
<sequence length="458" mass="49869">MRMNGKATNGSTVSFRQIMTITYPVVFSMFSLNIMILADRAYMAHYDLTQFAAMMPAGFFATAVASLFSGITGYTSVLVAQYYGAGRYQDCSAAMWQGIYIGAAFSLLLLLSAPFLAGIFSFMGHAGDLLRYERHYFFLIIVASCVQLFSVAISSFYRGIGDTRTTMYVGITANAVNIVLAWLFIFGHGGWPELGIAGAGTATILSCLASLCLYILLLTRKKDRQVYRLLANSSLRVPLLRKLVAFGLAAGIQAFVDTGYFSLLLLIIGKTGEFALTCANIAFTIEGISILPVLGLAAAVGIIAGQERGTGRVNTIAILTRRGVLIGICFNLLLIMLYNLYPEALIALFVGEQSGIELAQINSTAVPLVRLISVWLVFDTVHLIIGSVLQAMGDTLFLMYVYAVVPFVFYIVIPYFVCVAAGLPLFWLWLALAAYSSLMALIVALRFLGGKWQEIHVI</sequence>
<dbReference type="InterPro" id="IPR050222">
    <property type="entry name" value="MATE_MdtK"/>
</dbReference>
<feature type="transmembrane region" description="Helical" evidence="13">
    <location>
        <begin position="239"/>
        <end position="268"/>
    </location>
</feature>
<organism evidence="14">
    <name type="scientific">uncultured Sporomusa sp</name>
    <dbReference type="NCBI Taxonomy" id="307249"/>
    <lineage>
        <taxon>Bacteria</taxon>
        <taxon>Bacillati</taxon>
        <taxon>Bacillota</taxon>
        <taxon>Negativicutes</taxon>
        <taxon>Selenomonadales</taxon>
        <taxon>Sporomusaceae</taxon>
        <taxon>Sporomusa</taxon>
        <taxon>environmental samples</taxon>
    </lineage>
</organism>
<keyword evidence="7" id="KW-1003">Cell membrane</keyword>
<evidence type="ECO:0000256" key="9">
    <source>
        <dbReference type="ARBA" id="ARBA00022989"/>
    </source>
</evidence>
<keyword evidence="5" id="KW-0813">Transport</keyword>
<evidence type="ECO:0000256" key="8">
    <source>
        <dbReference type="ARBA" id="ARBA00022692"/>
    </source>
</evidence>
<evidence type="ECO:0000256" key="2">
    <source>
        <dbReference type="ARBA" id="ARBA00004651"/>
    </source>
</evidence>
<dbReference type="PANTHER" id="PTHR43298:SF2">
    <property type="entry name" value="FMN_FAD EXPORTER YEEO-RELATED"/>
    <property type="match status" value="1"/>
</dbReference>
<feature type="transmembrane region" description="Helical" evidence="13">
    <location>
        <begin position="194"/>
        <end position="218"/>
    </location>
</feature>
<dbReference type="NCBIfam" id="TIGR00797">
    <property type="entry name" value="matE"/>
    <property type="match status" value="1"/>
</dbReference>
<dbReference type="InterPro" id="IPR048279">
    <property type="entry name" value="MdtK-like"/>
</dbReference>
<dbReference type="PANTHER" id="PTHR43298">
    <property type="entry name" value="MULTIDRUG RESISTANCE PROTEIN NORM-RELATED"/>
    <property type="match status" value="1"/>
</dbReference>
<feature type="transmembrane region" description="Helical" evidence="13">
    <location>
        <begin position="397"/>
        <end position="422"/>
    </location>
</feature>
<comment type="similarity">
    <text evidence="3">Belongs to the multi antimicrobial extrusion (MATE) (TC 2.A.66.1) family.</text>
</comment>
<evidence type="ECO:0000256" key="13">
    <source>
        <dbReference type="SAM" id="Phobius"/>
    </source>
</evidence>
<evidence type="ECO:0000256" key="5">
    <source>
        <dbReference type="ARBA" id="ARBA00022448"/>
    </source>
</evidence>
<evidence type="ECO:0000256" key="7">
    <source>
        <dbReference type="ARBA" id="ARBA00022475"/>
    </source>
</evidence>
<keyword evidence="11 13" id="KW-0472">Membrane</keyword>
<feature type="transmembrane region" description="Helical" evidence="13">
    <location>
        <begin position="324"/>
        <end position="341"/>
    </location>
</feature>
<dbReference type="GO" id="GO:0015297">
    <property type="term" value="F:antiporter activity"/>
    <property type="evidence" value="ECO:0007669"/>
    <property type="project" value="UniProtKB-KW"/>
</dbReference>
<comment type="function">
    <text evidence="1">Multidrug efflux pump.</text>
</comment>
<dbReference type="GO" id="GO:0042910">
    <property type="term" value="F:xenobiotic transmembrane transporter activity"/>
    <property type="evidence" value="ECO:0007669"/>
    <property type="project" value="InterPro"/>
</dbReference>
<keyword evidence="9 13" id="KW-1133">Transmembrane helix</keyword>
<evidence type="ECO:0000256" key="12">
    <source>
        <dbReference type="ARBA" id="ARBA00031636"/>
    </source>
</evidence>
<dbReference type="GO" id="GO:0005886">
    <property type="term" value="C:plasma membrane"/>
    <property type="evidence" value="ECO:0007669"/>
    <property type="project" value="UniProtKB-SubCell"/>
</dbReference>
<evidence type="ECO:0000256" key="10">
    <source>
        <dbReference type="ARBA" id="ARBA00023065"/>
    </source>
</evidence>
<feature type="transmembrane region" description="Helical" evidence="13">
    <location>
        <begin position="135"/>
        <end position="156"/>
    </location>
</feature>
<dbReference type="PIRSF" id="PIRSF006603">
    <property type="entry name" value="DinF"/>
    <property type="match status" value="1"/>
</dbReference>
<dbReference type="AlphaFoldDB" id="A0A212M0G5"/>
<feature type="transmembrane region" description="Helical" evidence="13">
    <location>
        <begin position="361"/>
        <end position="385"/>
    </location>
</feature>
<dbReference type="EMBL" id="FMJE01000007">
    <property type="protein sequence ID" value="SCM83261.1"/>
    <property type="molecule type" value="Genomic_DNA"/>
</dbReference>
<keyword evidence="6" id="KW-0050">Antiport</keyword>
<dbReference type="CDD" id="cd13133">
    <property type="entry name" value="MATE_like_7"/>
    <property type="match status" value="1"/>
</dbReference>
<evidence type="ECO:0000256" key="3">
    <source>
        <dbReference type="ARBA" id="ARBA00010199"/>
    </source>
</evidence>
<feature type="transmembrane region" description="Helical" evidence="13">
    <location>
        <begin position="274"/>
        <end position="303"/>
    </location>
</feature>
<accession>A0A212M0G5</accession>
<feature type="transmembrane region" description="Helical" evidence="13">
    <location>
        <begin position="58"/>
        <end position="79"/>
    </location>
</feature>
<evidence type="ECO:0000256" key="11">
    <source>
        <dbReference type="ARBA" id="ARBA00023136"/>
    </source>
</evidence>
<dbReference type="InterPro" id="IPR002528">
    <property type="entry name" value="MATE_fam"/>
</dbReference>
<evidence type="ECO:0000313" key="14">
    <source>
        <dbReference type="EMBL" id="SCM83261.1"/>
    </source>
</evidence>
<name>A0A212M0G5_9FIRM</name>
<gene>
    <name evidence="14" type="primary">norM</name>
    <name evidence="14" type="ORF">KL86SPO_70119</name>
</gene>
<reference evidence="14" key="1">
    <citation type="submission" date="2016-08" db="EMBL/GenBank/DDBJ databases">
        <authorList>
            <person name="Seilhamer J.J."/>
        </authorList>
    </citation>
    <scope>NUCLEOTIDE SEQUENCE</scope>
    <source>
        <strain evidence="14">86</strain>
    </source>
</reference>